<gene>
    <name evidence="4" type="ORF">chiPu_0001089</name>
</gene>
<dbReference type="InterPro" id="IPR015425">
    <property type="entry name" value="FH2_Formin"/>
</dbReference>
<dbReference type="GO" id="GO:0030866">
    <property type="term" value="P:cortical actin cytoskeleton organization"/>
    <property type="evidence" value="ECO:0007669"/>
    <property type="project" value="TreeGrafter"/>
</dbReference>
<protein>
    <recommendedName>
        <fullName evidence="3">FH2 domain-containing protein</fullName>
    </recommendedName>
</protein>
<dbReference type="SUPFAM" id="SSF101447">
    <property type="entry name" value="Formin homology 2 domain (FH2 domain)"/>
    <property type="match status" value="1"/>
</dbReference>
<sequence>MRICSLCYGVAFIILSVLNLDNSVVDLETLEALYENRAQQEELEKIEKHIQKSSKDNAKPLDKPEQFLYELAQIENFSERVFCILFQSTFLESIAAINRKLEIMDNLCKTLQTSASVKQVLGLILAFGNYMNGGNRSRGQADGFGLEILPKLRDVKSSDNSINLLFYLVSYYLRNFDKDAGTEQSVFPMPEPQDLFQASQMKFEDFEKDLRKQKKDLKVCETKMETVCSLSPEAHLQPFKDKMEEFINQAKIDQEAQEAFLSRTHKSFLDTAAYFSMKPKSGDKEVTPNHLFTLWYEFCSDFKDYWRKESKVILKEKIKEAEAHVHSQKKERSYSVKEKVKTGMKAKVTMKDKRVNETYP</sequence>
<evidence type="ECO:0000259" key="3">
    <source>
        <dbReference type="PROSITE" id="PS51444"/>
    </source>
</evidence>
<dbReference type="GO" id="GO:0005884">
    <property type="term" value="C:actin filament"/>
    <property type="evidence" value="ECO:0007669"/>
    <property type="project" value="InterPro"/>
</dbReference>
<dbReference type="FunFam" id="1.20.58.2220:FF:000029">
    <property type="entry name" value="Formin 1"/>
    <property type="match status" value="1"/>
</dbReference>
<dbReference type="InterPro" id="IPR042201">
    <property type="entry name" value="FH2_Formin_sf"/>
</dbReference>
<accession>A0A401RX28</accession>
<dbReference type="Gene3D" id="1.20.58.2220">
    <property type="entry name" value="Formin, FH2 domain"/>
    <property type="match status" value="1"/>
</dbReference>
<dbReference type="GO" id="GO:0051015">
    <property type="term" value="F:actin filament binding"/>
    <property type="evidence" value="ECO:0007669"/>
    <property type="project" value="TreeGrafter"/>
</dbReference>
<evidence type="ECO:0000256" key="2">
    <source>
        <dbReference type="SAM" id="SignalP"/>
    </source>
</evidence>
<proteinExistence type="inferred from homology"/>
<feature type="domain" description="FH2" evidence="3">
    <location>
        <begin position="1"/>
        <end position="328"/>
    </location>
</feature>
<dbReference type="STRING" id="137246.A0A401RX28"/>
<keyword evidence="5" id="KW-1185">Reference proteome</keyword>
<dbReference type="Pfam" id="PF02181">
    <property type="entry name" value="FH2"/>
    <property type="match status" value="1"/>
</dbReference>
<dbReference type="OrthoDB" id="427644at2759"/>
<dbReference type="PANTHER" id="PTHR45920">
    <property type="entry name" value="FORMIN HOMOLOGY 2 DOMAIN CONTAINING, ISOFORM I"/>
    <property type="match status" value="1"/>
</dbReference>
<keyword evidence="2" id="KW-0732">Signal</keyword>
<evidence type="ECO:0000313" key="4">
    <source>
        <dbReference type="EMBL" id="GCC22701.1"/>
    </source>
</evidence>
<feature type="signal peptide" evidence="2">
    <location>
        <begin position="1"/>
        <end position="19"/>
    </location>
</feature>
<dbReference type="PRINTS" id="PR00828">
    <property type="entry name" value="FORMIN"/>
</dbReference>
<dbReference type="Proteomes" id="UP000287033">
    <property type="component" value="Unassembled WGS sequence"/>
</dbReference>
<dbReference type="SMART" id="SM00498">
    <property type="entry name" value="FH2"/>
    <property type="match status" value="1"/>
</dbReference>
<reference evidence="4 5" key="1">
    <citation type="journal article" date="2018" name="Nat. Ecol. Evol.">
        <title>Shark genomes provide insights into elasmobranch evolution and the origin of vertebrates.</title>
        <authorList>
            <person name="Hara Y"/>
            <person name="Yamaguchi K"/>
            <person name="Onimaru K"/>
            <person name="Kadota M"/>
            <person name="Koyanagi M"/>
            <person name="Keeley SD"/>
            <person name="Tatsumi K"/>
            <person name="Tanaka K"/>
            <person name="Motone F"/>
            <person name="Kageyama Y"/>
            <person name="Nozu R"/>
            <person name="Adachi N"/>
            <person name="Nishimura O"/>
            <person name="Nakagawa R"/>
            <person name="Tanegashima C"/>
            <person name="Kiyatake I"/>
            <person name="Matsumoto R"/>
            <person name="Murakumo K"/>
            <person name="Nishida K"/>
            <person name="Terakita A"/>
            <person name="Kuratani S"/>
            <person name="Sato K"/>
            <person name="Hyodo S Kuraku.S."/>
        </authorList>
    </citation>
    <scope>NUCLEOTIDE SEQUENCE [LARGE SCALE GENOMIC DNA]</scope>
</reference>
<dbReference type="EMBL" id="BEZZ01000016">
    <property type="protein sequence ID" value="GCC22701.1"/>
    <property type="molecule type" value="Genomic_DNA"/>
</dbReference>
<feature type="chain" id="PRO_5019380729" description="FH2 domain-containing protein" evidence="2">
    <location>
        <begin position="20"/>
        <end position="360"/>
    </location>
</feature>
<dbReference type="PROSITE" id="PS51444">
    <property type="entry name" value="FH2"/>
    <property type="match status" value="1"/>
</dbReference>
<dbReference type="OMA" id="QKTSYNV"/>
<dbReference type="GO" id="GO:0005737">
    <property type="term" value="C:cytoplasm"/>
    <property type="evidence" value="ECO:0007669"/>
    <property type="project" value="UniProtKB-ARBA"/>
</dbReference>
<dbReference type="GO" id="GO:0008017">
    <property type="term" value="F:microtubule binding"/>
    <property type="evidence" value="ECO:0007669"/>
    <property type="project" value="InterPro"/>
</dbReference>
<evidence type="ECO:0000256" key="1">
    <source>
        <dbReference type="ARBA" id="ARBA00005271"/>
    </source>
</evidence>
<dbReference type="AlphaFoldDB" id="A0A401RX28"/>
<comment type="similarity">
    <text evidence="1">Belongs to the formin homology family. Cappuccino subfamily.</text>
</comment>
<dbReference type="GO" id="GO:0045010">
    <property type="term" value="P:actin nucleation"/>
    <property type="evidence" value="ECO:0007669"/>
    <property type="project" value="InterPro"/>
</dbReference>
<evidence type="ECO:0000313" key="5">
    <source>
        <dbReference type="Proteomes" id="UP000287033"/>
    </source>
</evidence>
<dbReference type="InterPro" id="IPR001265">
    <property type="entry name" value="Formin_Cappuccino_subfam"/>
</dbReference>
<dbReference type="PANTHER" id="PTHR45920:SF7">
    <property type="entry name" value="FORMIN-G"/>
    <property type="match status" value="1"/>
</dbReference>
<organism evidence="4 5">
    <name type="scientific">Chiloscyllium punctatum</name>
    <name type="common">Brownbanded bambooshark</name>
    <name type="synonym">Hemiscyllium punctatum</name>
    <dbReference type="NCBI Taxonomy" id="137246"/>
    <lineage>
        <taxon>Eukaryota</taxon>
        <taxon>Metazoa</taxon>
        <taxon>Chordata</taxon>
        <taxon>Craniata</taxon>
        <taxon>Vertebrata</taxon>
        <taxon>Chondrichthyes</taxon>
        <taxon>Elasmobranchii</taxon>
        <taxon>Galeomorphii</taxon>
        <taxon>Galeoidea</taxon>
        <taxon>Orectolobiformes</taxon>
        <taxon>Hemiscylliidae</taxon>
        <taxon>Chiloscyllium</taxon>
    </lineage>
</organism>
<name>A0A401RX28_CHIPU</name>
<comment type="caution">
    <text evidence="4">The sequence shown here is derived from an EMBL/GenBank/DDBJ whole genome shotgun (WGS) entry which is preliminary data.</text>
</comment>